<dbReference type="OrthoDB" id="5978656at2759"/>
<keyword evidence="1" id="KW-0663">Pyridoxal phosphate</keyword>
<evidence type="ECO:0000256" key="1">
    <source>
        <dbReference type="ARBA" id="ARBA00022898"/>
    </source>
</evidence>
<dbReference type="InterPro" id="IPR015422">
    <property type="entry name" value="PyrdxlP-dep_Trfase_small"/>
</dbReference>
<dbReference type="InterPro" id="IPR015421">
    <property type="entry name" value="PyrdxlP-dep_Trfase_major"/>
</dbReference>
<organism evidence="3 4">
    <name type="scientific">Hanseniaspora guilliermondii</name>
    <dbReference type="NCBI Taxonomy" id="56406"/>
    <lineage>
        <taxon>Eukaryota</taxon>
        <taxon>Fungi</taxon>
        <taxon>Dikarya</taxon>
        <taxon>Ascomycota</taxon>
        <taxon>Saccharomycotina</taxon>
        <taxon>Saccharomycetes</taxon>
        <taxon>Saccharomycodales</taxon>
        <taxon>Saccharomycodaceae</taxon>
        <taxon>Hanseniaspora</taxon>
    </lineage>
</organism>
<dbReference type="Pfam" id="PF00266">
    <property type="entry name" value="Aminotran_5"/>
    <property type="match status" value="1"/>
</dbReference>
<dbReference type="SUPFAM" id="SSF53383">
    <property type="entry name" value="PLP-dependent transferases"/>
    <property type="match status" value="1"/>
</dbReference>
<gene>
    <name evidence="3" type="ORF">HGUI_00998</name>
</gene>
<proteinExistence type="predicted"/>
<dbReference type="Proteomes" id="UP000183365">
    <property type="component" value="Unassembled WGS sequence"/>
</dbReference>
<dbReference type="EMBL" id="FQNF01000012">
    <property type="protein sequence ID" value="SGZ38798.1"/>
    <property type="molecule type" value="Genomic_DNA"/>
</dbReference>
<sequence length="453" mass="51833">MTHFGADFKKKYFTYLDPSVNVVNHGSYGTTPGMVIDAQIASVKKHESYPDEYEYIEGPNEYKRQAKLIAQYLGLNWQNLALVQNATTGINIFFRSIPFDFQNDIVILPSTTYGACSNTVKFMNVTYGLKYKIIDLTFPLTTKEIVAKFEQYFKKLACKGKVYCLFDCISSMPGVVMPYIELIKLCKKYNIVQVIDGAHAPGMIDLKFLEKLKPDFFTGNLHKWVSVPKSCAIIYAQKKWHHLLQTQPVSWTYNVNYDTIKSDESLLVERFSKVGTINYSVYESIETAIRFRSEICGGEDNIRNYQKSLSKLAVAACSKVLAINKNTTSDSYDHYEPKLLDNKQGSLTPVGMFCLSIPINTSKYSKVYNMLKSSPLDYLARIRSLLEEKSIPIYKNYAPLCFHGNVLYIRFSVQIFNEVSDFVKATTINKTLLEDVFTREEERLSFINNKSKL</sequence>
<evidence type="ECO:0000313" key="4">
    <source>
        <dbReference type="Proteomes" id="UP000183365"/>
    </source>
</evidence>
<evidence type="ECO:0000313" key="3">
    <source>
        <dbReference type="EMBL" id="SGZ38798.1"/>
    </source>
</evidence>
<dbReference type="Gene3D" id="3.40.640.10">
    <property type="entry name" value="Type I PLP-dependent aspartate aminotransferase-like (Major domain)"/>
    <property type="match status" value="1"/>
</dbReference>
<protein>
    <recommendedName>
        <fullName evidence="2">Aminotransferase class V domain-containing protein</fullName>
    </recommendedName>
</protein>
<accession>A0A1L0FGT6</accession>
<keyword evidence="4" id="KW-1185">Reference proteome</keyword>
<dbReference type="AlphaFoldDB" id="A0A1L0FGT6"/>
<dbReference type="VEuPathDB" id="FungiDB:HGUI_00998"/>
<dbReference type="InterPro" id="IPR000192">
    <property type="entry name" value="Aminotrans_V_dom"/>
</dbReference>
<feature type="domain" description="Aminotransferase class V" evidence="2">
    <location>
        <begin position="65"/>
        <end position="318"/>
    </location>
</feature>
<dbReference type="Gene3D" id="3.90.1150.10">
    <property type="entry name" value="Aspartate Aminotransferase, domain 1"/>
    <property type="match status" value="1"/>
</dbReference>
<name>A0A1L0FGT6_9ASCO</name>
<evidence type="ECO:0000259" key="2">
    <source>
        <dbReference type="Pfam" id="PF00266"/>
    </source>
</evidence>
<dbReference type="PANTHER" id="PTHR43092:SF2">
    <property type="entry name" value="HERCYNYLCYSTEINE SULFOXIDE LYASE"/>
    <property type="match status" value="1"/>
</dbReference>
<reference evidence="4" key="1">
    <citation type="submission" date="2016-11" db="EMBL/GenBank/DDBJ databases">
        <authorList>
            <person name="Guldener U."/>
        </authorList>
    </citation>
    <scope>NUCLEOTIDE SEQUENCE [LARGE SCALE GENOMIC DNA]</scope>
</reference>
<dbReference type="PANTHER" id="PTHR43092">
    <property type="entry name" value="L-CYSTEINE DESULFHYDRASE"/>
    <property type="match status" value="1"/>
</dbReference>
<dbReference type="InterPro" id="IPR015424">
    <property type="entry name" value="PyrdxlP-dep_Trfase"/>
</dbReference>